<dbReference type="InterPro" id="IPR009057">
    <property type="entry name" value="Homeodomain-like_sf"/>
</dbReference>
<dbReference type="Pfam" id="PF16859">
    <property type="entry name" value="TetR_C_11"/>
    <property type="match status" value="1"/>
</dbReference>
<dbReference type="GO" id="GO:0000976">
    <property type="term" value="F:transcription cis-regulatory region binding"/>
    <property type="evidence" value="ECO:0007669"/>
    <property type="project" value="TreeGrafter"/>
</dbReference>
<evidence type="ECO:0000256" key="2">
    <source>
        <dbReference type="ARBA" id="ARBA00023125"/>
    </source>
</evidence>
<keyword evidence="1" id="KW-0805">Transcription regulation</keyword>
<dbReference type="SUPFAM" id="SSF48498">
    <property type="entry name" value="Tetracyclin repressor-like, C-terminal domain"/>
    <property type="match status" value="1"/>
</dbReference>
<dbReference type="PANTHER" id="PTHR30055:SF148">
    <property type="entry name" value="TETR-FAMILY TRANSCRIPTIONAL REGULATOR"/>
    <property type="match status" value="1"/>
</dbReference>
<dbReference type="Gene3D" id="1.10.10.60">
    <property type="entry name" value="Homeodomain-like"/>
    <property type="match status" value="1"/>
</dbReference>
<evidence type="ECO:0000259" key="5">
    <source>
        <dbReference type="PROSITE" id="PS50977"/>
    </source>
</evidence>
<evidence type="ECO:0000256" key="3">
    <source>
        <dbReference type="ARBA" id="ARBA00023163"/>
    </source>
</evidence>
<dbReference type="SUPFAM" id="SSF46689">
    <property type="entry name" value="Homeodomain-like"/>
    <property type="match status" value="1"/>
</dbReference>
<keyword evidence="2 4" id="KW-0238">DNA-binding</keyword>
<evidence type="ECO:0000313" key="7">
    <source>
        <dbReference type="Proteomes" id="UP000658656"/>
    </source>
</evidence>
<dbReference type="EMBL" id="BNAV01000007">
    <property type="protein sequence ID" value="GHF67255.1"/>
    <property type="molecule type" value="Genomic_DNA"/>
</dbReference>
<dbReference type="InterPro" id="IPR011075">
    <property type="entry name" value="TetR_C"/>
</dbReference>
<feature type="DNA-binding region" description="H-T-H motif" evidence="4">
    <location>
        <begin position="31"/>
        <end position="50"/>
    </location>
</feature>
<dbReference type="PRINTS" id="PR00455">
    <property type="entry name" value="HTHTETR"/>
</dbReference>
<proteinExistence type="predicted"/>
<feature type="domain" description="HTH tetR-type" evidence="5">
    <location>
        <begin position="8"/>
        <end position="68"/>
    </location>
</feature>
<comment type="caution">
    <text evidence="6">The sequence shown here is derived from an EMBL/GenBank/DDBJ whole genome shotgun (WGS) entry which is preliminary data.</text>
</comment>
<reference evidence="6" key="2">
    <citation type="submission" date="2020-09" db="EMBL/GenBank/DDBJ databases">
        <authorList>
            <person name="Sun Q."/>
            <person name="Zhou Y."/>
        </authorList>
    </citation>
    <scope>NUCLEOTIDE SEQUENCE</scope>
    <source>
        <strain evidence="6">CGMCC 4.7679</strain>
    </source>
</reference>
<organism evidence="6 7">
    <name type="scientific">Amycolatopsis bartoniae</name>
    <dbReference type="NCBI Taxonomy" id="941986"/>
    <lineage>
        <taxon>Bacteria</taxon>
        <taxon>Bacillati</taxon>
        <taxon>Actinomycetota</taxon>
        <taxon>Actinomycetes</taxon>
        <taxon>Pseudonocardiales</taxon>
        <taxon>Pseudonocardiaceae</taxon>
        <taxon>Amycolatopsis</taxon>
    </lineage>
</organism>
<keyword evidence="3" id="KW-0804">Transcription</keyword>
<dbReference type="InterPro" id="IPR036271">
    <property type="entry name" value="Tet_transcr_reg_TetR-rel_C_sf"/>
</dbReference>
<protein>
    <submittedName>
        <fullName evidence="6">TetR family transcriptional regulator</fullName>
    </submittedName>
</protein>
<dbReference type="Pfam" id="PF00440">
    <property type="entry name" value="TetR_N"/>
    <property type="match status" value="1"/>
</dbReference>
<dbReference type="PROSITE" id="PS50977">
    <property type="entry name" value="HTH_TETR_2"/>
    <property type="match status" value="1"/>
</dbReference>
<evidence type="ECO:0000313" key="6">
    <source>
        <dbReference type="EMBL" id="GHF67255.1"/>
    </source>
</evidence>
<dbReference type="Proteomes" id="UP000658656">
    <property type="component" value="Unassembled WGS sequence"/>
</dbReference>
<dbReference type="AlphaFoldDB" id="A0A8H9IXX4"/>
<dbReference type="Gene3D" id="1.10.357.10">
    <property type="entry name" value="Tetracycline Repressor, domain 2"/>
    <property type="match status" value="1"/>
</dbReference>
<name>A0A8H9IXX4_9PSEU</name>
<dbReference type="GO" id="GO:0003700">
    <property type="term" value="F:DNA-binding transcription factor activity"/>
    <property type="evidence" value="ECO:0007669"/>
    <property type="project" value="TreeGrafter"/>
</dbReference>
<accession>A0A8H9IXX4</accession>
<keyword evidence="7" id="KW-1185">Reference proteome</keyword>
<dbReference type="InterPro" id="IPR001647">
    <property type="entry name" value="HTH_TetR"/>
</dbReference>
<evidence type="ECO:0000256" key="1">
    <source>
        <dbReference type="ARBA" id="ARBA00023015"/>
    </source>
</evidence>
<dbReference type="InterPro" id="IPR050109">
    <property type="entry name" value="HTH-type_TetR-like_transc_reg"/>
</dbReference>
<sequence length="189" mass="20558">MPGRPRDAGRDVAILDATLRLLTEIGYDQLSIEAVAARAGVGKPTVYRRYAGKAELVVAAVDRRTVDPPPASRSGDLREALLETVGWLAREIAEQEVGLLGALFAGMRGDPELAAALRRIRQRDKTAMTEQPFRAALEHGEHLAPGAAELFAEIAPAVIVLRLLTGEPCDQGFLEHLVDDILLPLLRRR</sequence>
<dbReference type="PANTHER" id="PTHR30055">
    <property type="entry name" value="HTH-TYPE TRANSCRIPTIONAL REGULATOR RUTR"/>
    <property type="match status" value="1"/>
</dbReference>
<gene>
    <name evidence="6" type="ORF">GCM10017566_46210</name>
</gene>
<reference evidence="6" key="1">
    <citation type="journal article" date="2014" name="Int. J. Syst. Evol. Microbiol.">
        <title>Complete genome sequence of Corynebacterium casei LMG S-19264T (=DSM 44701T), isolated from a smear-ripened cheese.</title>
        <authorList>
            <consortium name="US DOE Joint Genome Institute (JGI-PGF)"/>
            <person name="Walter F."/>
            <person name="Albersmeier A."/>
            <person name="Kalinowski J."/>
            <person name="Ruckert C."/>
        </authorList>
    </citation>
    <scope>NUCLEOTIDE SEQUENCE</scope>
    <source>
        <strain evidence="6">CGMCC 4.7679</strain>
    </source>
</reference>
<dbReference type="OrthoDB" id="9796019at2"/>
<evidence type="ECO:0000256" key="4">
    <source>
        <dbReference type="PROSITE-ProRule" id="PRU00335"/>
    </source>
</evidence>
<dbReference type="RefSeq" id="WP_145933719.1">
    <property type="nucleotide sequence ID" value="NZ_BNAV01000007.1"/>
</dbReference>